<dbReference type="EMBL" id="BMFY01000013">
    <property type="protein sequence ID" value="GGA22837.1"/>
    <property type="molecule type" value="Genomic_DNA"/>
</dbReference>
<evidence type="ECO:0000313" key="2">
    <source>
        <dbReference type="EMBL" id="GGA22837.1"/>
    </source>
</evidence>
<reference evidence="2" key="1">
    <citation type="journal article" date="2014" name="Int. J. Syst. Evol. Microbiol.">
        <title>Complete genome sequence of Corynebacterium casei LMG S-19264T (=DSM 44701T), isolated from a smear-ripened cheese.</title>
        <authorList>
            <consortium name="US DOE Joint Genome Institute (JGI-PGF)"/>
            <person name="Walter F."/>
            <person name="Albersmeier A."/>
            <person name="Kalinowski J."/>
            <person name="Ruckert C."/>
        </authorList>
    </citation>
    <scope>NUCLEOTIDE SEQUENCE</scope>
    <source>
        <strain evidence="2">CGMCC 1.12785</strain>
    </source>
</reference>
<evidence type="ECO:0000256" key="1">
    <source>
        <dbReference type="SAM" id="MobiDB-lite"/>
    </source>
</evidence>
<proteinExistence type="predicted"/>
<feature type="compositionally biased region" description="Basic and acidic residues" evidence="1">
    <location>
        <begin position="1"/>
        <end position="14"/>
    </location>
</feature>
<dbReference type="Proteomes" id="UP000616114">
    <property type="component" value="Unassembled WGS sequence"/>
</dbReference>
<reference evidence="2" key="2">
    <citation type="submission" date="2020-09" db="EMBL/GenBank/DDBJ databases">
        <authorList>
            <person name="Sun Q."/>
            <person name="Zhou Y."/>
        </authorList>
    </citation>
    <scope>NUCLEOTIDE SEQUENCE</scope>
    <source>
        <strain evidence="2">CGMCC 1.12785</strain>
    </source>
</reference>
<protein>
    <submittedName>
        <fullName evidence="2">Uncharacterized protein</fullName>
    </submittedName>
</protein>
<keyword evidence="3" id="KW-1185">Reference proteome</keyword>
<accession>A0A8J2XLG7</accession>
<dbReference type="AlphaFoldDB" id="A0A8J2XLG7"/>
<name>A0A8J2XLG7_9MICO</name>
<evidence type="ECO:0000313" key="3">
    <source>
        <dbReference type="Proteomes" id="UP000616114"/>
    </source>
</evidence>
<comment type="caution">
    <text evidence="2">The sequence shown here is derived from an EMBL/GenBank/DDBJ whole genome shotgun (WGS) entry which is preliminary data.</text>
</comment>
<organism evidence="2 3">
    <name type="scientific">Sediminivirga luteola</name>
    <dbReference type="NCBI Taxonomy" id="1774748"/>
    <lineage>
        <taxon>Bacteria</taxon>
        <taxon>Bacillati</taxon>
        <taxon>Actinomycetota</taxon>
        <taxon>Actinomycetes</taxon>
        <taxon>Micrococcales</taxon>
        <taxon>Brevibacteriaceae</taxon>
        <taxon>Sediminivirga</taxon>
    </lineage>
</organism>
<feature type="region of interest" description="Disordered" evidence="1">
    <location>
        <begin position="1"/>
        <end position="35"/>
    </location>
</feature>
<sequence length="94" mass="10179">MAAPRKVTDAEAAGRSRVTAQRRSRLPDPHDGPPGALCCAPAAAFMNGVANVRDRQHEDTVSEEALTFVREHRPELMKARRAAAGHLLHDETTG</sequence>
<gene>
    <name evidence="2" type="ORF">GCM10011333_27290</name>
</gene>